<reference evidence="1" key="1">
    <citation type="submission" date="2020-03" db="EMBL/GenBank/DDBJ databases">
        <authorList>
            <person name="Weist P."/>
        </authorList>
    </citation>
    <scope>NUCLEOTIDE SEQUENCE</scope>
</reference>
<proteinExistence type="predicted"/>
<name>A0A9N7Z2Y6_PLEPL</name>
<dbReference type="AlphaFoldDB" id="A0A9N7Z2Y6"/>
<gene>
    <name evidence="1" type="ORF">PLEPLA_LOCUS41459</name>
</gene>
<keyword evidence="2" id="KW-1185">Reference proteome</keyword>
<dbReference type="Proteomes" id="UP001153269">
    <property type="component" value="Unassembled WGS sequence"/>
</dbReference>
<dbReference type="EMBL" id="CADEAL010004181">
    <property type="protein sequence ID" value="CAB1453703.1"/>
    <property type="molecule type" value="Genomic_DNA"/>
</dbReference>
<evidence type="ECO:0000313" key="2">
    <source>
        <dbReference type="Proteomes" id="UP001153269"/>
    </source>
</evidence>
<organism evidence="1 2">
    <name type="scientific">Pleuronectes platessa</name>
    <name type="common">European plaice</name>
    <dbReference type="NCBI Taxonomy" id="8262"/>
    <lineage>
        <taxon>Eukaryota</taxon>
        <taxon>Metazoa</taxon>
        <taxon>Chordata</taxon>
        <taxon>Craniata</taxon>
        <taxon>Vertebrata</taxon>
        <taxon>Euteleostomi</taxon>
        <taxon>Actinopterygii</taxon>
        <taxon>Neopterygii</taxon>
        <taxon>Teleostei</taxon>
        <taxon>Neoteleostei</taxon>
        <taxon>Acanthomorphata</taxon>
        <taxon>Carangaria</taxon>
        <taxon>Pleuronectiformes</taxon>
        <taxon>Pleuronectoidei</taxon>
        <taxon>Pleuronectidae</taxon>
        <taxon>Pleuronectes</taxon>
    </lineage>
</organism>
<sequence>MQGEEMFDDDYQVFLPDGRAVGQVLVLGRGHPAAGGLSCSGSFFHVCYRAHLMSASLFVRPGQERME</sequence>
<comment type="caution">
    <text evidence="1">The sequence shown here is derived from an EMBL/GenBank/DDBJ whole genome shotgun (WGS) entry which is preliminary data.</text>
</comment>
<accession>A0A9N7Z2Y6</accession>
<protein>
    <submittedName>
        <fullName evidence="1">Uncharacterized protein</fullName>
    </submittedName>
</protein>
<evidence type="ECO:0000313" key="1">
    <source>
        <dbReference type="EMBL" id="CAB1453703.1"/>
    </source>
</evidence>